<organism evidence="2 3">
    <name type="scientific">Ancylostoma duodenale</name>
    <dbReference type="NCBI Taxonomy" id="51022"/>
    <lineage>
        <taxon>Eukaryota</taxon>
        <taxon>Metazoa</taxon>
        <taxon>Ecdysozoa</taxon>
        <taxon>Nematoda</taxon>
        <taxon>Chromadorea</taxon>
        <taxon>Rhabditida</taxon>
        <taxon>Rhabditina</taxon>
        <taxon>Rhabditomorpha</taxon>
        <taxon>Strongyloidea</taxon>
        <taxon>Ancylostomatidae</taxon>
        <taxon>Ancylostomatinae</taxon>
        <taxon>Ancylostoma</taxon>
    </lineage>
</organism>
<feature type="transmembrane region" description="Helical" evidence="1">
    <location>
        <begin position="80"/>
        <end position="98"/>
    </location>
</feature>
<gene>
    <name evidence="2" type="ORF">ANCDUO_11921</name>
</gene>
<evidence type="ECO:0000313" key="2">
    <source>
        <dbReference type="EMBL" id="KIH57884.1"/>
    </source>
</evidence>
<sequence length="156" mass="17348">MTVCNQRQPSDTYAARFKANILQPHSSDSREGGDGWSNSEATPMDAVAFRDRRRAAGVPHRYAKQPSRTSAKVRTPKSELHRAANLYFIFIVVLNMIIGAFGKYISLLPISFVLGVTAIKDAFEVSKTRMEAYSRWGFCASFSRRNHPGGHAPVAE</sequence>
<keyword evidence="1" id="KW-0812">Transmembrane</keyword>
<reference evidence="2 3" key="1">
    <citation type="submission" date="2013-12" db="EMBL/GenBank/DDBJ databases">
        <title>Draft genome of the parsitic nematode Ancylostoma duodenale.</title>
        <authorList>
            <person name="Mitreva M."/>
        </authorList>
    </citation>
    <scope>NUCLEOTIDE SEQUENCE [LARGE SCALE GENOMIC DNA]</scope>
    <source>
        <strain evidence="2 3">Zhejiang</strain>
    </source>
</reference>
<protein>
    <submittedName>
        <fullName evidence="2">Uncharacterized protein</fullName>
    </submittedName>
</protein>
<dbReference type="Proteomes" id="UP000054047">
    <property type="component" value="Unassembled WGS sequence"/>
</dbReference>
<keyword evidence="1" id="KW-1133">Transmembrane helix</keyword>
<evidence type="ECO:0000313" key="3">
    <source>
        <dbReference type="Proteomes" id="UP000054047"/>
    </source>
</evidence>
<proteinExistence type="predicted"/>
<evidence type="ECO:0000256" key="1">
    <source>
        <dbReference type="SAM" id="Phobius"/>
    </source>
</evidence>
<keyword evidence="3" id="KW-1185">Reference proteome</keyword>
<keyword evidence="1" id="KW-0472">Membrane</keyword>
<dbReference type="OrthoDB" id="377733at2759"/>
<accession>A0A0C2GGF1</accession>
<name>A0A0C2GGF1_9BILA</name>
<dbReference type="AlphaFoldDB" id="A0A0C2GGF1"/>
<dbReference type="EMBL" id="KN733809">
    <property type="protein sequence ID" value="KIH57884.1"/>
    <property type="molecule type" value="Genomic_DNA"/>
</dbReference>